<dbReference type="Pfam" id="PF01725">
    <property type="entry name" value="Ham1p_like"/>
    <property type="match status" value="1"/>
</dbReference>
<evidence type="ECO:0000256" key="1">
    <source>
        <dbReference type="ARBA" id="ARBA00008023"/>
    </source>
</evidence>
<reference evidence="12 13" key="1">
    <citation type="journal article" date="2017" name="Arch. Microbiol.">
        <title>Mariprofundus micogutta sp. nov., a novel iron-oxidizing zetaproteobacterium isolated from a deep-sea hydrothermal field at the Bayonnaise knoll of the Izu-Ogasawara arc, and a description of Mariprofundales ord. nov. and Zetaproteobacteria classis nov.</title>
        <authorList>
            <person name="Makita H."/>
            <person name="Tanaka E."/>
            <person name="Mitsunobu S."/>
            <person name="Miyazaki M."/>
            <person name="Nunoura T."/>
            <person name="Uematsu K."/>
            <person name="Takaki Y."/>
            <person name="Nishi S."/>
            <person name="Shimamura S."/>
            <person name="Takai K."/>
        </authorList>
    </citation>
    <scope>NUCLEOTIDE SEQUENCE [LARGE SCALE GENOMIC DNA]</scope>
    <source>
        <strain evidence="12 13">ET2</strain>
    </source>
</reference>
<comment type="subunit">
    <text evidence="2 10">Homodimer.</text>
</comment>
<dbReference type="EMBL" id="BDFD01000026">
    <property type="protein sequence ID" value="GAV21308.1"/>
    <property type="molecule type" value="Genomic_DNA"/>
</dbReference>
<dbReference type="FunFam" id="3.90.950.10:FF:000001">
    <property type="entry name" value="dITP/XTP pyrophosphatase"/>
    <property type="match status" value="1"/>
</dbReference>
<evidence type="ECO:0000256" key="5">
    <source>
        <dbReference type="ARBA" id="ARBA00022801"/>
    </source>
</evidence>
<accession>A0A1L8CQW4</accession>
<evidence type="ECO:0000256" key="4">
    <source>
        <dbReference type="ARBA" id="ARBA00022741"/>
    </source>
</evidence>
<dbReference type="GO" id="GO:0046872">
    <property type="term" value="F:metal ion binding"/>
    <property type="evidence" value="ECO:0007669"/>
    <property type="project" value="UniProtKB-KW"/>
</dbReference>
<dbReference type="GO" id="GO:0005829">
    <property type="term" value="C:cytosol"/>
    <property type="evidence" value="ECO:0007669"/>
    <property type="project" value="TreeGrafter"/>
</dbReference>
<dbReference type="InterPro" id="IPR002637">
    <property type="entry name" value="RdgB/HAM1"/>
</dbReference>
<evidence type="ECO:0000256" key="6">
    <source>
        <dbReference type="ARBA" id="ARBA00022842"/>
    </source>
</evidence>
<comment type="catalytic activity">
    <reaction evidence="9 10">
        <text>XTP + H2O = XMP + diphosphate + H(+)</text>
        <dbReference type="Rhea" id="RHEA:28610"/>
        <dbReference type="ChEBI" id="CHEBI:15377"/>
        <dbReference type="ChEBI" id="CHEBI:15378"/>
        <dbReference type="ChEBI" id="CHEBI:33019"/>
        <dbReference type="ChEBI" id="CHEBI:57464"/>
        <dbReference type="ChEBI" id="CHEBI:61314"/>
        <dbReference type="EC" id="3.6.1.66"/>
    </reaction>
</comment>
<evidence type="ECO:0000256" key="3">
    <source>
        <dbReference type="ARBA" id="ARBA00022723"/>
    </source>
</evidence>
<evidence type="ECO:0000256" key="2">
    <source>
        <dbReference type="ARBA" id="ARBA00011738"/>
    </source>
</evidence>
<evidence type="ECO:0000256" key="10">
    <source>
        <dbReference type="HAMAP-Rule" id="MF_01405"/>
    </source>
</evidence>
<comment type="caution">
    <text evidence="10">Lacks conserved residue(s) required for the propagation of feature annotation.</text>
</comment>
<evidence type="ECO:0000256" key="8">
    <source>
        <dbReference type="ARBA" id="ARBA00051875"/>
    </source>
</evidence>
<dbReference type="GO" id="GO:0036222">
    <property type="term" value="F:XTP diphosphatase activity"/>
    <property type="evidence" value="ECO:0007669"/>
    <property type="project" value="UniProtKB-UniRule"/>
</dbReference>
<feature type="binding site" evidence="10">
    <location>
        <position position="68"/>
    </location>
    <ligand>
        <name>Mg(2+)</name>
        <dbReference type="ChEBI" id="CHEBI:18420"/>
    </ligand>
</feature>
<dbReference type="InterPro" id="IPR029001">
    <property type="entry name" value="ITPase-like_fam"/>
</dbReference>
<feature type="binding site" evidence="10">
    <location>
        <begin position="178"/>
        <end position="179"/>
    </location>
    <ligand>
        <name>substrate</name>
    </ligand>
</feature>
<dbReference type="CDD" id="cd00515">
    <property type="entry name" value="HAM1"/>
    <property type="match status" value="1"/>
</dbReference>
<dbReference type="OrthoDB" id="9807456at2"/>
<name>A0A1L8CQW4_9PROT</name>
<keyword evidence="13" id="KW-1185">Reference proteome</keyword>
<dbReference type="GO" id="GO:0009146">
    <property type="term" value="P:purine nucleoside triphosphate catabolic process"/>
    <property type="evidence" value="ECO:0007669"/>
    <property type="project" value="UniProtKB-UniRule"/>
</dbReference>
<keyword evidence="3 10" id="KW-0479">Metal-binding</keyword>
<evidence type="ECO:0000256" key="7">
    <source>
        <dbReference type="ARBA" id="ARBA00023080"/>
    </source>
</evidence>
<dbReference type="GO" id="GO:0000166">
    <property type="term" value="F:nucleotide binding"/>
    <property type="evidence" value="ECO:0007669"/>
    <property type="project" value="UniProtKB-KW"/>
</dbReference>
<dbReference type="InterPro" id="IPR020922">
    <property type="entry name" value="dITP/XTP_pyrophosphatase"/>
</dbReference>
<comment type="cofactor">
    <cofactor evidence="10">
        <name>Mg(2+)</name>
        <dbReference type="ChEBI" id="CHEBI:18420"/>
    </cofactor>
    <text evidence="10">Binds 1 Mg(2+) ion per subunit.</text>
</comment>
<keyword evidence="7 10" id="KW-0546">Nucleotide metabolism</keyword>
<proteinExistence type="inferred from homology"/>
<evidence type="ECO:0000256" key="9">
    <source>
        <dbReference type="ARBA" id="ARBA00052017"/>
    </source>
</evidence>
<comment type="caution">
    <text evidence="12">The sequence shown here is derived from an EMBL/GenBank/DDBJ whole genome shotgun (WGS) entry which is preliminary data.</text>
</comment>
<feature type="binding site" evidence="10">
    <location>
        <begin position="7"/>
        <end position="12"/>
    </location>
    <ligand>
        <name>substrate</name>
    </ligand>
</feature>
<gene>
    <name evidence="12" type="ORF">MMIC_P2291</name>
</gene>
<dbReference type="Gene3D" id="3.90.950.10">
    <property type="match status" value="1"/>
</dbReference>
<evidence type="ECO:0000313" key="13">
    <source>
        <dbReference type="Proteomes" id="UP000231632"/>
    </source>
</evidence>
<comment type="function">
    <text evidence="10">Pyrophosphatase that catalyzes the hydrolysis of nucleoside triphosphates to their monophosphate derivatives, with a high preference for the non-canonical purine nucleotides XTP (xanthosine triphosphate), dITP (deoxyinosine triphosphate) and ITP. Seems to function as a house-cleaning enzyme that removes non-canonical purine nucleotides from the nucleotide pool, thus preventing their incorporation into DNA/RNA and avoiding chromosomal lesions.</text>
</comment>
<dbReference type="GO" id="GO:0009117">
    <property type="term" value="P:nucleotide metabolic process"/>
    <property type="evidence" value="ECO:0007669"/>
    <property type="project" value="UniProtKB-KW"/>
</dbReference>
<comment type="catalytic activity">
    <reaction evidence="8 10">
        <text>dITP + H2O = dIMP + diphosphate + H(+)</text>
        <dbReference type="Rhea" id="RHEA:28342"/>
        <dbReference type="ChEBI" id="CHEBI:15377"/>
        <dbReference type="ChEBI" id="CHEBI:15378"/>
        <dbReference type="ChEBI" id="CHEBI:33019"/>
        <dbReference type="ChEBI" id="CHEBI:61194"/>
        <dbReference type="ChEBI" id="CHEBI:61382"/>
        <dbReference type="EC" id="3.6.1.66"/>
    </reaction>
</comment>
<evidence type="ECO:0000313" key="12">
    <source>
        <dbReference type="EMBL" id="GAV21308.1"/>
    </source>
</evidence>
<dbReference type="Proteomes" id="UP000231632">
    <property type="component" value="Unassembled WGS sequence"/>
</dbReference>
<keyword evidence="5 10" id="KW-0378">Hydrolase</keyword>
<dbReference type="GO" id="GO:0035870">
    <property type="term" value="F:dITP diphosphatase activity"/>
    <property type="evidence" value="ECO:0007669"/>
    <property type="project" value="UniProtKB-UniRule"/>
</dbReference>
<dbReference type="AlphaFoldDB" id="A0A1L8CQW4"/>
<feature type="binding site" evidence="10">
    <location>
        <begin position="150"/>
        <end position="153"/>
    </location>
    <ligand>
        <name>substrate</name>
    </ligand>
</feature>
<feature type="binding site" evidence="10">
    <location>
        <position position="173"/>
    </location>
    <ligand>
        <name>substrate</name>
    </ligand>
</feature>
<dbReference type="GO" id="GO:0017111">
    <property type="term" value="F:ribonucleoside triphosphate phosphatase activity"/>
    <property type="evidence" value="ECO:0007669"/>
    <property type="project" value="InterPro"/>
</dbReference>
<keyword evidence="6 10" id="KW-0460">Magnesium</keyword>
<feature type="binding site" evidence="10">
    <location>
        <position position="69"/>
    </location>
    <ligand>
        <name>substrate</name>
    </ligand>
</feature>
<dbReference type="PANTHER" id="PTHR11067">
    <property type="entry name" value="INOSINE TRIPHOSPHATE PYROPHOSPHATASE/HAM1 PROTEIN"/>
    <property type="match status" value="1"/>
</dbReference>
<dbReference type="GO" id="GO:0036220">
    <property type="term" value="F:ITP diphosphatase activity"/>
    <property type="evidence" value="ECO:0007669"/>
    <property type="project" value="UniProtKB-UniRule"/>
</dbReference>
<dbReference type="PANTHER" id="PTHR11067:SF9">
    <property type="entry name" value="INOSINE TRIPHOSPHATE PYROPHOSPHATASE"/>
    <property type="match status" value="1"/>
</dbReference>
<evidence type="ECO:0000256" key="11">
    <source>
        <dbReference type="RuleBase" id="RU003781"/>
    </source>
</evidence>
<comment type="catalytic activity">
    <reaction evidence="10">
        <text>ITP + H2O = IMP + diphosphate + H(+)</text>
        <dbReference type="Rhea" id="RHEA:29399"/>
        <dbReference type="ChEBI" id="CHEBI:15377"/>
        <dbReference type="ChEBI" id="CHEBI:15378"/>
        <dbReference type="ChEBI" id="CHEBI:33019"/>
        <dbReference type="ChEBI" id="CHEBI:58053"/>
        <dbReference type="ChEBI" id="CHEBI:61402"/>
        <dbReference type="EC" id="3.6.1.66"/>
    </reaction>
</comment>
<organism evidence="12 13">
    <name type="scientific">Mariprofundus micogutta</name>
    <dbReference type="NCBI Taxonomy" id="1921010"/>
    <lineage>
        <taxon>Bacteria</taxon>
        <taxon>Pseudomonadati</taxon>
        <taxon>Pseudomonadota</taxon>
        <taxon>Candidatius Mariprofundia</taxon>
        <taxon>Mariprofundales</taxon>
        <taxon>Mariprofundaceae</taxon>
        <taxon>Mariprofundus</taxon>
    </lineage>
</organism>
<keyword evidence="4 10" id="KW-0547">Nucleotide-binding</keyword>
<dbReference type="EC" id="3.6.1.66" evidence="10"/>
<feature type="active site" description="Proton acceptor" evidence="10">
    <location>
        <position position="68"/>
    </location>
</feature>
<sequence length="196" mass="20679">MEIVVASNNKKKRHEIQSILGTLGIKLVAAEDTISLDVVEDADSFAGNAKKKAEAFAKANNKPALADDSGLCVDSLNGAPGIYSARFAGPNASDQDNNSKLLKELADTTERDAHFVCALHLAFPDSDHSLTTEGSVDGFISEQASGSSGFGYDPIFFSPELGKAFADATPEEKASVSHRGRALRLLAEKLQANGIV</sequence>
<dbReference type="NCBIfam" id="TIGR00042">
    <property type="entry name" value="RdgB/HAM1 family non-canonical purine NTP pyrophosphatase"/>
    <property type="match status" value="1"/>
</dbReference>
<dbReference type="RefSeq" id="WP_072660604.1">
    <property type="nucleotide sequence ID" value="NZ_BDFD01000026.1"/>
</dbReference>
<dbReference type="STRING" id="1921010.MMIC_P2291"/>
<comment type="similarity">
    <text evidence="1 10 11">Belongs to the HAM1 NTPase family.</text>
</comment>
<dbReference type="SUPFAM" id="SSF52972">
    <property type="entry name" value="ITPase-like"/>
    <property type="match status" value="1"/>
</dbReference>
<dbReference type="HAMAP" id="MF_01405">
    <property type="entry name" value="Non_canon_purine_NTPase"/>
    <property type="match status" value="1"/>
</dbReference>
<protein>
    <recommendedName>
        <fullName evidence="10">dITP/XTP pyrophosphatase</fullName>
        <ecNumber evidence="10">3.6.1.66</ecNumber>
    </recommendedName>
    <alternativeName>
        <fullName evidence="10">Non-canonical purine NTP pyrophosphatase</fullName>
    </alternativeName>
    <alternativeName>
        <fullName evidence="10">Non-standard purine NTP pyrophosphatase</fullName>
    </alternativeName>
    <alternativeName>
        <fullName evidence="10">Nucleoside-triphosphate diphosphatase</fullName>
    </alternativeName>
    <alternativeName>
        <fullName evidence="10">Nucleoside-triphosphate pyrophosphatase</fullName>
        <shortName evidence="10">NTPase</shortName>
    </alternativeName>
</protein>